<name>A0ABQ8ZAB5_9EUKA</name>
<feature type="coiled-coil region" evidence="1">
    <location>
        <begin position="185"/>
        <end position="229"/>
    </location>
</feature>
<evidence type="ECO:0000313" key="2">
    <source>
        <dbReference type="EMBL" id="KAJ6253817.1"/>
    </source>
</evidence>
<keyword evidence="3" id="KW-1185">Reference proteome</keyword>
<organism evidence="2 3">
    <name type="scientific">Anaeramoeba flamelloides</name>
    <dbReference type="NCBI Taxonomy" id="1746091"/>
    <lineage>
        <taxon>Eukaryota</taxon>
        <taxon>Metamonada</taxon>
        <taxon>Anaeramoebidae</taxon>
        <taxon>Anaeramoeba</taxon>
    </lineage>
</organism>
<comment type="caution">
    <text evidence="2">The sequence shown here is derived from an EMBL/GenBank/DDBJ whole genome shotgun (WGS) entry which is preliminary data.</text>
</comment>
<evidence type="ECO:0000256" key="1">
    <source>
        <dbReference type="SAM" id="Coils"/>
    </source>
</evidence>
<gene>
    <name evidence="2" type="ORF">M0813_13234</name>
</gene>
<accession>A0ABQ8ZAB5</accession>
<evidence type="ECO:0000313" key="3">
    <source>
        <dbReference type="Proteomes" id="UP001150062"/>
    </source>
</evidence>
<proteinExistence type="predicted"/>
<dbReference type="Proteomes" id="UP001150062">
    <property type="component" value="Unassembled WGS sequence"/>
</dbReference>
<reference evidence="2" key="1">
    <citation type="submission" date="2022-08" db="EMBL/GenBank/DDBJ databases">
        <title>Novel sulfate-reducing endosymbionts in the free-living metamonad Anaeramoeba.</title>
        <authorList>
            <person name="Jerlstrom-Hultqvist J."/>
            <person name="Cepicka I."/>
            <person name="Gallot-Lavallee L."/>
            <person name="Salas-Leiva D."/>
            <person name="Curtis B.A."/>
            <person name="Zahonova K."/>
            <person name="Pipaliya S."/>
            <person name="Dacks J."/>
            <person name="Roger A.J."/>
        </authorList>
    </citation>
    <scope>NUCLEOTIDE SEQUENCE</scope>
    <source>
        <strain evidence="2">Schooner1</strain>
    </source>
</reference>
<protein>
    <submittedName>
        <fullName evidence="2">Reticulon-like protein b21</fullName>
    </submittedName>
</protein>
<dbReference type="EMBL" id="JAOAOG010000028">
    <property type="protein sequence ID" value="KAJ6253817.1"/>
    <property type="molecule type" value="Genomic_DNA"/>
</dbReference>
<keyword evidence="1" id="KW-0175">Coiled coil</keyword>
<sequence>MDILIHKRTLDSLDPLSSEFSNHGHLLHKKKKARHLAKSQLPQTNLGTVLYKKNLLGEIKTTLGNELMKSLSSLSLTVYVPPSLATRENTEVKNRNVYGVDTYMLRSDVFAIAIHSEQFTPETDKTNGLGVFVKLRFCEGNHSPGNQSLKKRNGISPKFCLPAKGIMVRVEGCTPVEKIQQIGNLDQIGNIKEKLLQTIQNLKLKKNQSKEEEKEKEKEKDRMIEIERSTENIKQFQNPKPKVQEIYTQNPKLNEKKSPISVHKVCFTLSNDPCLSYEFGEVFQQKDQLSKTLQTQALYLETSSQRFELTSNLKGGYQISKVKNPLSQPQRRMKFQKNVPMRKTHTQNICDTLQWASIKFDKQFAHFGEFKISPQKFFFMDIFKK</sequence>